<organism evidence="2 3">
    <name type="scientific">Legionella cardiaca</name>
    <dbReference type="NCBI Taxonomy" id="1071983"/>
    <lineage>
        <taxon>Bacteria</taxon>
        <taxon>Pseudomonadati</taxon>
        <taxon>Pseudomonadota</taxon>
        <taxon>Gammaproteobacteria</taxon>
        <taxon>Legionellales</taxon>
        <taxon>Legionellaceae</taxon>
        <taxon>Legionella</taxon>
    </lineage>
</organism>
<accession>A0ABY8AQN0</accession>
<dbReference type="EMBL" id="CP119078">
    <property type="protein sequence ID" value="WED42848.1"/>
    <property type="molecule type" value="Genomic_DNA"/>
</dbReference>
<keyword evidence="1" id="KW-0175">Coiled coil</keyword>
<reference evidence="2 3" key="1">
    <citation type="submission" date="2023-02" db="EMBL/GenBank/DDBJ databases">
        <title>Genome Sequence of L. cardiaca H63T.</title>
        <authorList>
            <person name="Lopez A.E."/>
            <person name="Cianciotto N.P."/>
        </authorList>
    </citation>
    <scope>NUCLEOTIDE SEQUENCE [LARGE SCALE GENOMIC DNA]</scope>
    <source>
        <strain evidence="2 3">H63</strain>
    </source>
</reference>
<proteinExistence type="predicted"/>
<evidence type="ECO:0000313" key="3">
    <source>
        <dbReference type="Proteomes" id="UP001222087"/>
    </source>
</evidence>
<sequence length="241" mass="28851">MRFFKTTELPDEKLKINLFLTRKKSLQLWWQEVRDYYTLSCLSSHQTRQLDARIASLSALIDNYQAERAEDRKKALQTLYTHVRNWLHMHAVKRTHSERQTQVQELASWLQEQLGEQDLPERILPDAENENPYDGVEIADQDLYQWWMSMSKLGWFSWRSAATKELDFVIRVFSRDIIIDKVKALQQLMDAVEVWKAERKDVSRRLPMVEALEQHIAQRITDLQNEIPDEYDEKHSLWFSK</sequence>
<name>A0ABY8AQN0_9GAMM</name>
<dbReference type="Proteomes" id="UP001222087">
    <property type="component" value="Chromosome"/>
</dbReference>
<evidence type="ECO:0000313" key="2">
    <source>
        <dbReference type="EMBL" id="WED42848.1"/>
    </source>
</evidence>
<dbReference type="RefSeq" id="WP_275088664.1">
    <property type="nucleotide sequence ID" value="NZ_CP119078.1"/>
</dbReference>
<gene>
    <name evidence="2" type="ORF">PXX05_13235</name>
</gene>
<evidence type="ECO:0000256" key="1">
    <source>
        <dbReference type="SAM" id="Coils"/>
    </source>
</evidence>
<protein>
    <submittedName>
        <fullName evidence="2">Uncharacterized protein</fullName>
    </submittedName>
</protein>
<feature type="coiled-coil region" evidence="1">
    <location>
        <begin position="47"/>
        <end position="74"/>
    </location>
</feature>
<keyword evidence="3" id="KW-1185">Reference proteome</keyword>